<keyword evidence="4" id="KW-0732">Signal</keyword>
<dbReference type="SUPFAM" id="SSF57362">
    <property type="entry name" value="BPTI-like"/>
    <property type="match status" value="1"/>
</dbReference>
<evidence type="ECO:0000256" key="3">
    <source>
        <dbReference type="ARBA" id="ARBA00023157"/>
    </source>
</evidence>
<dbReference type="PROSITE" id="PS50279">
    <property type="entry name" value="BPTI_KUNITZ_2"/>
    <property type="match status" value="1"/>
</dbReference>
<feature type="signal peptide" evidence="4">
    <location>
        <begin position="1"/>
        <end position="19"/>
    </location>
</feature>
<sequence>MKAIVVFAVLAFLAISVQAKNEAVCSQPKEVGPCRAQQPYFFFNSATNQCEHFFYGGCRGNDNRFENKELCESTCL</sequence>
<dbReference type="InterPro" id="IPR020901">
    <property type="entry name" value="Prtase_inh_Kunz-CS"/>
</dbReference>
<dbReference type="OrthoDB" id="4473401at2759"/>
<evidence type="ECO:0000313" key="7">
    <source>
        <dbReference type="Proteomes" id="UP000594454"/>
    </source>
</evidence>
<dbReference type="Proteomes" id="UP000594454">
    <property type="component" value="Chromosome 1"/>
</dbReference>
<accession>A0A7R8UFF7</accession>
<name>A0A7R8UFF7_HERIL</name>
<dbReference type="CDD" id="cd00109">
    <property type="entry name" value="Kunitz-type"/>
    <property type="match status" value="1"/>
</dbReference>
<keyword evidence="7" id="KW-1185">Reference proteome</keyword>
<keyword evidence="3" id="KW-1015">Disulfide bond</keyword>
<evidence type="ECO:0000313" key="6">
    <source>
        <dbReference type="EMBL" id="CAD7079843.1"/>
    </source>
</evidence>
<evidence type="ECO:0000256" key="1">
    <source>
        <dbReference type="ARBA" id="ARBA00022690"/>
    </source>
</evidence>
<feature type="chain" id="PRO_5031068204" description="BPTI/Kunitz inhibitor domain-containing protein" evidence="4">
    <location>
        <begin position="20"/>
        <end position="76"/>
    </location>
</feature>
<feature type="domain" description="BPTI/Kunitz inhibitor" evidence="5">
    <location>
        <begin position="25"/>
        <end position="75"/>
    </location>
</feature>
<dbReference type="Pfam" id="PF00014">
    <property type="entry name" value="Kunitz_BPTI"/>
    <property type="match status" value="1"/>
</dbReference>
<dbReference type="FunFam" id="4.10.410.10:FF:000004">
    <property type="entry name" value="Tissue factor pathway inhibitor"/>
    <property type="match status" value="1"/>
</dbReference>
<dbReference type="InterPro" id="IPR050098">
    <property type="entry name" value="TFPI/VKTCI-like"/>
</dbReference>
<organism evidence="6 7">
    <name type="scientific">Hermetia illucens</name>
    <name type="common">Black soldier fly</name>
    <dbReference type="NCBI Taxonomy" id="343691"/>
    <lineage>
        <taxon>Eukaryota</taxon>
        <taxon>Metazoa</taxon>
        <taxon>Ecdysozoa</taxon>
        <taxon>Arthropoda</taxon>
        <taxon>Hexapoda</taxon>
        <taxon>Insecta</taxon>
        <taxon>Pterygota</taxon>
        <taxon>Neoptera</taxon>
        <taxon>Endopterygota</taxon>
        <taxon>Diptera</taxon>
        <taxon>Brachycera</taxon>
        <taxon>Stratiomyomorpha</taxon>
        <taxon>Stratiomyidae</taxon>
        <taxon>Hermetiinae</taxon>
        <taxon>Hermetia</taxon>
    </lineage>
</organism>
<dbReference type="AlphaFoldDB" id="A0A7R8UFF7"/>
<gene>
    <name evidence="6" type="ORF">HERILL_LOCUS3034</name>
</gene>
<dbReference type="PANTHER" id="PTHR10083">
    <property type="entry name" value="KUNITZ-TYPE PROTEASE INHIBITOR-RELATED"/>
    <property type="match status" value="1"/>
</dbReference>
<dbReference type="OMA" id="CTEFNYG"/>
<dbReference type="PRINTS" id="PR00759">
    <property type="entry name" value="BASICPTASE"/>
</dbReference>
<keyword evidence="1" id="KW-0646">Protease inhibitor</keyword>
<dbReference type="GO" id="GO:0004867">
    <property type="term" value="F:serine-type endopeptidase inhibitor activity"/>
    <property type="evidence" value="ECO:0007669"/>
    <property type="project" value="UniProtKB-KW"/>
</dbReference>
<dbReference type="FunCoup" id="A0A7R8UFF7">
    <property type="interactions" value="7"/>
</dbReference>
<keyword evidence="2" id="KW-0722">Serine protease inhibitor</keyword>
<dbReference type="EMBL" id="LR899009">
    <property type="protein sequence ID" value="CAD7079843.1"/>
    <property type="molecule type" value="Genomic_DNA"/>
</dbReference>
<dbReference type="InterPro" id="IPR036880">
    <property type="entry name" value="Kunitz_BPTI_sf"/>
</dbReference>
<dbReference type="GO" id="GO:0005615">
    <property type="term" value="C:extracellular space"/>
    <property type="evidence" value="ECO:0007669"/>
    <property type="project" value="TreeGrafter"/>
</dbReference>
<evidence type="ECO:0000256" key="4">
    <source>
        <dbReference type="SAM" id="SignalP"/>
    </source>
</evidence>
<dbReference type="PANTHER" id="PTHR10083:SF373">
    <property type="entry name" value="SERINE PEPTIDASE INHIBITOR, KUNITZ TYPE, 2"/>
    <property type="match status" value="1"/>
</dbReference>
<proteinExistence type="predicted"/>
<dbReference type="InterPro" id="IPR002223">
    <property type="entry name" value="Kunitz_BPTI"/>
</dbReference>
<dbReference type="Gene3D" id="4.10.410.10">
    <property type="entry name" value="Pancreatic trypsin inhibitor Kunitz domain"/>
    <property type="match status" value="1"/>
</dbReference>
<dbReference type="SMART" id="SM00131">
    <property type="entry name" value="KU"/>
    <property type="match status" value="1"/>
</dbReference>
<dbReference type="PROSITE" id="PS00280">
    <property type="entry name" value="BPTI_KUNITZ_1"/>
    <property type="match status" value="1"/>
</dbReference>
<evidence type="ECO:0000259" key="5">
    <source>
        <dbReference type="PROSITE" id="PS50279"/>
    </source>
</evidence>
<protein>
    <recommendedName>
        <fullName evidence="5">BPTI/Kunitz inhibitor domain-containing protein</fullName>
    </recommendedName>
</protein>
<dbReference type="SMR" id="A0A7R8UFF7"/>
<reference evidence="6 7" key="1">
    <citation type="submission" date="2020-11" db="EMBL/GenBank/DDBJ databases">
        <authorList>
            <person name="Wallbank WR R."/>
            <person name="Pardo Diaz C."/>
            <person name="Kozak K."/>
            <person name="Martin S."/>
            <person name="Jiggins C."/>
            <person name="Moest M."/>
            <person name="Warren A I."/>
            <person name="Generalovic N T."/>
            <person name="Byers J.R.P. K."/>
            <person name="Montejo-Kovacevich G."/>
            <person name="Yen C E."/>
        </authorList>
    </citation>
    <scope>NUCLEOTIDE SEQUENCE [LARGE SCALE GENOMIC DNA]</scope>
</reference>
<dbReference type="InParanoid" id="A0A7R8UFF7"/>
<evidence type="ECO:0000256" key="2">
    <source>
        <dbReference type="ARBA" id="ARBA00022900"/>
    </source>
</evidence>